<accession>A0ABT9MFL0</accession>
<comment type="caution">
    <text evidence="1">The sequence shown here is derived from an EMBL/GenBank/DDBJ whole genome shotgun (WGS) entry which is preliminary data.</text>
</comment>
<name>A0ABT9MFL0_9DEIO</name>
<dbReference type="EMBL" id="JAURUR010000011">
    <property type="protein sequence ID" value="MDP9765397.1"/>
    <property type="molecule type" value="Genomic_DNA"/>
</dbReference>
<sequence length="308" mass="33742">MVNATQVPFELGLVSDALTLGNDLYVRTYEVVARVSERGDVTVLHMFGAQSPLAFRGLVFTEGRLWTVDRPLNGRPVLLELSLAGDVRRHDGMPLHLPTGLTVLNGHPLVLDFDGPVTRLLAWSDGTAVERACARTLTHWTASGEALHFSDAQGLHRLSERGVEELSDRTGIQTFHGTEHVVTQWLDDGWPVFSVITPEGGTTVRAVDRPVAFHPLPSGVFVRFRNRIGRADAPGELRALPDAVDLGKVLAWGGGLAYIRDDRQLHWSADTENWTVLEPVVRASDLVAVDATQLVISGRRTSAWVTVD</sequence>
<gene>
    <name evidence="1" type="ORF">QO006_002848</name>
</gene>
<proteinExistence type="predicted"/>
<organism evidence="1 2">
    <name type="scientific">Deinococcus enclensis</name>
    <dbReference type="NCBI Taxonomy" id="1049582"/>
    <lineage>
        <taxon>Bacteria</taxon>
        <taxon>Thermotogati</taxon>
        <taxon>Deinococcota</taxon>
        <taxon>Deinococci</taxon>
        <taxon>Deinococcales</taxon>
        <taxon>Deinococcaceae</taxon>
        <taxon>Deinococcus</taxon>
    </lineage>
</organism>
<dbReference type="Proteomes" id="UP001232163">
    <property type="component" value="Unassembled WGS sequence"/>
</dbReference>
<reference evidence="1 2" key="1">
    <citation type="submission" date="2023-07" db="EMBL/GenBank/DDBJ databases">
        <title>Genomic Encyclopedia of Type Strains, Phase IV (KMG-IV): sequencing the most valuable type-strain genomes for metagenomic binning, comparative biology and taxonomic classification.</title>
        <authorList>
            <person name="Goeker M."/>
        </authorList>
    </citation>
    <scope>NUCLEOTIDE SEQUENCE [LARGE SCALE GENOMIC DNA]</scope>
    <source>
        <strain evidence="1 2">NIO-1023</strain>
    </source>
</reference>
<protein>
    <submittedName>
        <fullName evidence="1">Uncharacterized protein</fullName>
    </submittedName>
</protein>
<evidence type="ECO:0000313" key="1">
    <source>
        <dbReference type="EMBL" id="MDP9765397.1"/>
    </source>
</evidence>
<dbReference type="RefSeq" id="WP_307467370.1">
    <property type="nucleotide sequence ID" value="NZ_JAURUR010000011.1"/>
</dbReference>
<evidence type="ECO:0000313" key="2">
    <source>
        <dbReference type="Proteomes" id="UP001232163"/>
    </source>
</evidence>
<keyword evidence="2" id="KW-1185">Reference proteome</keyword>